<dbReference type="Proteomes" id="UP001057877">
    <property type="component" value="Chromosome"/>
</dbReference>
<organism evidence="1 2">
    <name type="scientific">Paenibacillus spongiae</name>
    <dbReference type="NCBI Taxonomy" id="2909671"/>
    <lineage>
        <taxon>Bacteria</taxon>
        <taxon>Bacillati</taxon>
        <taxon>Bacillota</taxon>
        <taxon>Bacilli</taxon>
        <taxon>Bacillales</taxon>
        <taxon>Paenibacillaceae</taxon>
        <taxon>Paenibacillus</taxon>
    </lineage>
</organism>
<evidence type="ECO:0000313" key="1">
    <source>
        <dbReference type="EMBL" id="UVI31686.1"/>
    </source>
</evidence>
<proteinExistence type="predicted"/>
<dbReference type="EMBL" id="CP091430">
    <property type="protein sequence ID" value="UVI31686.1"/>
    <property type="molecule type" value="Genomic_DNA"/>
</dbReference>
<sequence>MSRRSLPLILVIAVILAGWIGNGIYYERQQVDKPVFFQQYIELGDYEGQQVELSYLENANGGKRISTLEFPGFELYRIENAQNDQQYRYQINKKFLLSIDKPTLDILRQPGKAITKAKVYYRDGTKADEVDIGEIRYSGKTFTPHSPVEHSSSMGSSDNLGYSVLRVAEPVTLTTIESELAASLPDWLKIDIAVTSPADPKIPQPEAGANEGVPWQELRLPMELPKGTTIKISYRFNFNQGDDRAEEALNYYKILLWVEGMEKNGRAFRTAVHIQYDPYPSEDDIREMTRNARRQER</sequence>
<dbReference type="RefSeq" id="WP_258387748.1">
    <property type="nucleotide sequence ID" value="NZ_CP091430.1"/>
</dbReference>
<name>A0ABY5SCJ5_9BACL</name>
<evidence type="ECO:0000313" key="2">
    <source>
        <dbReference type="Proteomes" id="UP001057877"/>
    </source>
</evidence>
<keyword evidence="2" id="KW-1185">Reference proteome</keyword>
<accession>A0ABY5SCJ5</accession>
<protein>
    <submittedName>
        <fullName evidence="1">Uncharacterized protein</fullName>
    </submittedName>
</protein>
<gene>
    <name evidence="1" type="ORF">L1F29_07675</name>
</gene>
<reference evidence="1" key="1">
    <citation type="submission" date="2022-01" db="EMBL/GenBank/DDBJ databases">
        <title>Paenibacillus spongiae sp. nov., isolated from marine sponge.</title>
        <authorList>
            <person name="Li Z."/>
            <person name="Zhang M."/>
        </authorList>
    </citation>
    <scope>NUCLEOTIDE SEQUENCE</scope>
    <source>
        <strain evidence="1">PHS-Z3</strain>
    </source>
</reference>